<evidence type="ECO:0000256" key="1">
    <source>
        <dbReference type="ARBA" id="ARBA00009437"/>
    </source>
</evidence>
<proteinExistence type="inferred from homology"/>
<dbReference type="Pfam" id="PF03466">
    <property type="entry name" value="LysR_substrate"/>
    <property type="match status" value="1"/>
</dbReference>
<dbReference type="STRING" id="217511.GCA_001463845_02507"/>
<gene>
    <name evidence="6" type="ORF">FP2506_13204</name>
</gene>
<dbReference type="InterPro" id="IPR005119">
    <property type="entry name" value="LysR_subst-bd"/>
</dbReference>
<evidence type="ECO:0000313" key="7">
    <source>
        <dbReference type="Proteomes" id="UP000004310"/>
    </source>
</evidence>
<dbReference type="Proteomes" id="UP000004310">
    <property type="component" value="Unassembled WGS sequence"/>
</dbReference>
<comment type="similarity">
    <text evidence="1">Belongs to the LysR transcriptional regulatory family.</text>
</comment>
<dbReference type="eggNOG" id="COG0583">
    <property type="taxonomic scope" value="Bacteria"/>
</dbReference>
<dbReference type="GO" id="GO:0003700">
    <property type="term" value="F:DNA-binding transcription factor activity"/>
    <property type="evidence" value="ECO:0007669"/>
    <property type="project" value="InterPro"/>
</dbReference>
<dbReference type="PANTHER" id="PTHR30579">
    <property type="entry name" value="TRANSCRIPTIONAL REGULATOR"/>
    <property type="match status" value="1"/>
</dbReference>
<protein>
    <submittedName>
        <fullName evidence="6">Probable transcriptional regulator</fullName>
    </submittedName>
</protein>
<dbReference type="Gene3D" id="1.10.10.10">
    <property type="entry name" value="Winged helix-like DNA-binding domain superfamily/Winged helix DNA-binding domain"/>
    <property type="match status" value="1"/>
</dbReference>
<keyword evidence="2" id="KW-0805">Transcription regulation</keyword>
<dbReference type="PANTHER" id="PTHR30579:SF7">
    <property type="entry name" value="HTH-TYPE TRANSCRIPTIONAL REGULATOR LRHA-RELATED"/>
    <property type="match status" value="1"/>
</dbReference>
<organism evidence="6 7">
    <name type="scientific">Fulvimarina pelagi HTCC2506</name>
    <dbReference type="NCBI Taxonomy" id="314231"/>
    <lineage>
        <taxon>Bacteria</taxon>
        <taxon>Pseudomonadati</taxon>
        <taxon>Pseudomonadota</taxon>
        <taxon>Alphaproteobacteria</taxon>
        <taxon>Hyphomicrobiales</taxon>
        <taxon>Aurantimonadaceae</taxon>
        <taxon>Fulvimarina</taxon>
    </lineage>
</organism>
<dbReference type="FunFam" id="1.10.10.10:FF:000001">
    <property type="entry name" value="LysR family transcriptional regulator"/>
    <property type="match status" value="1"/>
</dbReference>
<evidence type="ECO:0000256" key="3">
    <source>
        <dbReference type="ARBA" id="ARBA00023125"/>
    </source>
</evidence>
<dbReference type="SUPFAM" id="SSF53850">
    <property type="entry name" value="Periplasmic binding protein-like II"/>
    <property type="match status" value="1"/>
</dbReference>
<keyword evidence="7" id="KW-1185">Reference proteome</keyword>
<name>Q0FXE0_9HYPH</name>
<sequence length="302" mass="33202">MNLHLHPQSSAVMPLLDIDLLRTFVAIIDEGSFAAAANKVGRSPSAISMQVKRLEDTTGTELLRRDARSVRLTAEGETLLGFARQFMDLNRRAIGALGRPELEGQLHLGLPDDYGETVLPSMLRRFSESYPSVVVDVTMQNTRETLALFDRGKLDVAVFSFDEDGGNAVGAECLFTDALVWVGAPGGTAHLHDPLPLAMWDESCVWRRSALAALERVERPWRVAYTCAHTPGQRAAVRAGIAIAPVSRIFAGDDVRILGEADGLPPMNDYSIGMKLRENPSEQAKVIAHHLRTFFSTLRDKR</sequence>
<keyword evidence="3" id="KW-0238">DNA-binding</keyword>
<dbReference type="GO" id="GO:0003677">
    <property type="term" value="F:DNA binding"/>
    <property type="evidence" value="ECO:0007669"/>
    <property type="project" value="UniProtKB-KW"/>
</dbReference>
<comment type="caution">
    <text evidence="6">The sequence shown here is derived from an EMBL/GenBank/DDBJ whole genome shotgun (WGS) entry which is preliminary data.</text>
</comment>
<dbReference type="Pfam" id="PF00126">
    <property type="entry name" value="HTH_1"/>
    <property type="match status" value="1"/>
</dbReference>
<dbReference type="HOGENOM" id="CLU_039613_1_4_5"/>
<dbReference type="RefSeq" id="WP_007067762.1">
    <property type="nucleotide sequence ID" value="NZ_DS022272.1"/>
</dbReference>
<feature type="domain" description="HTH lysR-type" evidence="5">
    <location>
        <begin position="16"/>
        <end position="73"/>
    </location>
</feature>
<accession>Q0FXE0</accession>
<evidence type="ECO:0000256" key="2">
    <source>
        <dbReference type="ARBA" id="ARBA00023015"/>
    </source>
</evidence>
<dbReference type="InterPro" id="IPR050176">
    <property type="entry name" value="LTTR"/>
</dbReference>
<dbReference type="Gene3D" id="3.40.190.10">
    <property type="entry name" value="Periplasmic binding protein-like II"/>
    <property type="match status" value="2"/>
</dbReference>
<dbReference type="InterPro" id="IPR036388">
    <property type="entry name" value="WH-like_DNA-bd_sf"/>
</dbReference>
<evidence type="ECO:0000259" key="5">
    <source>
        <dbReference type="PROSITE" id="PS50931"/>
    </source>
</evidence>
<dbReference type="EMBL" id="AATP01000015">
    <property type="protein sequence ID" value="EAU39659.1"/>
    <property type="molecule type" value="Genomic_DNA"/>
</dbReference>
<keyword evidence="4" id="KW-0804">Transcription</keyword>
<evidence type="ECO:0000256" key="4">
    <source>
        <dbReference type="ARBA" id="ARBA00023163"/>
    </source>
</evidence>
<dbReference type="InterPro" id="IPR000847">
    <property type="entry name" value="LysR_HTH_N"/>
</dbReference>
<dbReference type="PROSITE" id="PS50931">
    <property type="entry name" value="HTH_LYSR"/>
    <property type="match status" value="1"/>
</dbReference>
<evidence type="ECO:0000313" key="6">
    <source>
        <dbReference type="EMBL" id="EAU39659.1"/>
    </source>
</evidence>
<dbReference type="SUPFAM" id="SSF46785">
    <property type="entry name" value="Winged helix' DNA-binding domain"/>
    <property type="match status" value="1"/>
</dbReference>
<dbReference type="AlphaFoldDB" id="Q0FXE0"/>
<dbReference type="InterPro" id="IPR036390">
    <property type="entry name" value="WH_DNA-bd_sf"/>
</dbReference>
<reference evidence="6 7" key="1">
    <citation type="journal article" date="2010" name="J. Bacteriol.">
        <title>Genome sequence of Fulvimarina pelagi HTCC2506T, a Mn(II)-oxidizing alphaproteobacterium possessing an aerobic anoxygenic photosynthetic gene cluster and Xanthorhodopsin.</title>
        <authorList>
            <person name="Kang I."/>
            <person name="Oh H.M."/>
            <person name="Lim S.I."/>
            <person name="Ferriera S."/>
            <person name="Giovannoni S.J."/>
            <person name="Cho J.C."/>
        </authorList>
    </citation>
    <scope>NUCLEOTIDE SEQUENCE [LARGE SCALE GENOMIC DNA]</scope>
    <source>
        <strain evidence="6 7">HTCC2506</strain>
    </source>
</reference>